<proteinExistence type="predicted"/>
<dbReference type="InterPro" id="IPR037118">
    <property type="entry name" value="Val-tRNA_synth_C_sf"/>
</dbReference>
<dbReference type="PROSITE" id="PS00211">
    <property type="entry name" value="ABC_TRANSPORTER_1"/>
    <property type="match status" value="2"/>
</dbReference>
<dbReference type="SMART" id="SM00382">
    <property type="entry name" value="AAA"/>
    <property type="match status" value="2"/>
</dbReference>
<reference evidence="6 7" key="1">
    <citation type="submission" date="2016-10" db="EMBL/GenBank/DDBJ databases">
        <authorList>
            <person name="de Groot N.N."/>
        </authorList>
    </citation>
    <scope>NUCLEOTIDE SEQUENCE [LARGE SCALE GENOMIC DNA]</scope>
    <source>
        <strain evidence="6 7">DSM 28129</strain>
    </source>
</reference>
<dbReference type="STRING" id="670482.SAMN04488542_1247"/>
<dbReference type="InterPro" id="IPR027417">
    <property type="entry name" value="P-loop_NTPase"/>
</dbReference>
<dbReference type="PANTHER" id="PTHR42855">
    <property type="entry name" value="ABC TRANSPORTER ATP-BINDING SUBUNIT"/>
    <property type="match status" value="1"/>
</dbReference>
<feature type="region of interest" description="Disordered" evidence="4">
    <location>
        <begin position="550"/>
        <end position="588"/>
    </location>
</feature>
<dbReference type="InterPro" id="IPR003439">
    <property type="entry name" value="ABC_transporter-like_ATP-bd"/>
</dbReference>
<dbReference type="InterPro" id="IPR032781">
    <property type="entry name" value="ABC_tran_Xtn"/>
</dbReference>
<keyword evidence="3 6" id="KW-0067">ATP-binding</keyword>
<dbReference type="AlphaFoldDB" id="A0A1G7QXJ1"/>
<name>A0A1G7QXJ1_9BACL</name>
<gene>
    <name evidence="6" type="ORF">SAMN04488542_1247</name>
</gene>
<dbReference type="InterPro" id="IPR003593">
    <property type="entry name" value="AAA+_ATPase"/>
</dbReference>
<dbReference type="PANTHER" id="PTHR42855:SF2">
    <property type="entry name" value="DRUG RESISTANCE ABC TRANSPORTER,ATP-BINDING PROTEIN"/>
    <property type="match status" value="1"/>
</dbReference>
<dbReference type="GO" id="GO:0003677">
    <property type="term" value="F:DNA binding"/>
    <property type="evidence" value="ECO:0007669"/>
    <property type="project" value="InterPro"/>
</dbReference>
<keyword evidence="1" id="KW-0677">Repeat</keyword>
<accession>A0A1G7QXJ1</accession>
<feature type="domain" description="ABC transporter" evidence="5">
    <location>
        <begin position="3"/>
        <end position="262"/>
    </location>
</feature>
<dbReference type="Pfam" id="PF00005">
    <property type="entry name" value="ABC_tran"/>
    <property type="match status" value="2"/>
</dbReference>
<dbReference type="Proteomes" id="UP000198972">
    <property type="component" value="Unassembled WGS sequence"/>
</dbReference>
<feature type="compositionally biased region" description="Low complexity" evidence="4">
    <location>
        <begin position="550"/>
        <end position="566"/>
    </location>
</feature>
<dbReference type="InterPro" id="IPR051309">
    <property type="entry name" value="ABCF_ATPase"/>
</dbReference>
<dbReference type="GO" id="GO:0005524">
    <property type="term" value="F:ATP binding"/>
    <property type="evidence" value="ECO:0007669"/>
    <property type="project" value="UniProtKB-KW"/>
</dbReference>
<keyword evidence="7" id="KW-1185">Reference proteome</keyword>
<evidence type="ECO:0000259" key="5">
    <source>
        <dbReference type="PROSITE" id="PS50893"/>
    </source>
</evidence>
<dbReference type="EMBL" id="FNBG01000024">
    <property type="protein sequence ID" value="SDG03227.1"/>
    <property type="molecule type" value="Genomic_DNA"/>
</dbReference>
<evidence type="ECO:0000256" key="2">
    <source>
        <dbReference type="ARBA" id="ARBA00022741"/>
    </source>
</evidence>
<dbReference type="Gene3D" id="1.10.287.380">
    <property type="entry name" value="Valyl-tRNA synthetase, C-terminal domain"/>
    <property type="match status" value="1"/>
</dbReference>
<feature type="compositionally biased region" description="Basic and acidic residues" evidence="4">
    <location>
        <begin position="579"/>
        <end position="588"/>
    </location>
</feature>
<dbReference type="FunFam" id="3.40.50.300:FF:000309">
    <property type="entry name" value="ABC transporter ATP-binding protein"/>
    <property type="match status" value="1"/>
</dbReference>
<dbReference type="RefSeq" id="WP_091233708.1">
    <property type="nucleotide sequence ID" value="NZ_FNBG01000024.1"/>
</dbReference>
<organism evidence="6 7">
    <name type="scientific">Fontibacillus panacisegetis</name>
    <dbReference type="NCBI Taxonomy" id="670482"/>
    <lineage>
        <taxon>Bacteria</taxon>
        <taxon>Bacillati</taxon>
        <taxon>Bacillota</taxon>
        <taxon>Bacilli</taxon>
        <taxon>Bacillales</taxon>
        <taxon>Paenibacillaceae</taxon>
        <taxon>Fontibacillus</taxon>
    </lineage>
</organism>
<dbReference type="PROSITE" id="PS50893">
    <property type="entry name" value="ABC_TRANSPORTER_2"/>
    <property type="match status" value="2"/>
</dbReference>
<evidence type="ECO:0000256" key="3">
    <source>
        <dbReference type="ARBA" id="ARBA00022840"/>
    </source>
</evidence>
<dbReference type="InterPro" id="IPR032524">
    <property type="entry name" value="ABC_tran_C"/>
</dbReference>
<evidence type="ECO:0000313" key="6">
    <source>
        <dbReference type="EMBL" id="SDG03227.1"/>
    </source>
</evidence>
<dbReference type="SUPFAM" id="SSF52540">
    <property type="entry name" value="P-loop containing nucleoside triphosphate hydrolases"/>
    <property type="match status" value="2"/>
</dbReference>
<dbReference type="Gene3D" id="3.40.50.300">
    <property type="entry name" value="P-loop containing nucleotide triphosphate hydrolases"/>
    <property type="match status" value="2"/>
</dbReference>
<evidence type="ECO:0000256" key="1">
    <source>
        <dbReference type="ARBA" id="ARBA00022737"/>
    </source>
</evidence>
<evidence type="ECO:0000313" key="7">
    <source>
        <dbReference type="Proteomes" id="UP000198972"/>
    </source>
</evidence>
<evidence type="ECO:0000256" key="4">
    <source>
        <dbReference type="SAM" id="MobiDB-lite"/>
    </source>
</evidence>
<dbReference type="Pfam" id="PF16326">
    <property type="entry name" value="ABC_tran_CTD"/>
    <property type="match status" value="1"/>
</dbReference>
<dbReference type="GO" id="GO:0016887">
    <property type="term" value="F:ATP hydrolysis activity"/>
    <property type="evidence" value="ECO:0007669"/>
    <property type="project" value="InterPro"/>
</dbReference>
<protein>
    <submittedName>
        <fullName evidence="6">ATP-binding cassette, subfamily F, member 3</fullName>
    </submittedName>
</protein>
<dbReference type="OrthoDB" id="9762369at2"/>
<dbReference type="FunFam" id="3.40.50.300:FF:000011">
    <property type="entry name" value="Putative ABC transporter ATP-binding component"/>
    <property type="match status" value="1"/>
</dbReference>
<dbReference type="CDD" id="cd03221">
    <property type="entry name" value="ABCF_EF-3"/>
    <property type="match status" value="2"/>
</dbReference>
<dbReference type="InterPro" id="IPR017871">
    <property type="entry name" value="ABC_transporter-like_CS"/>
</dbReference>
<sequence>MLLQANDITKLYGVTTVLSGINLQILERDRIGLVGVNGAGKSTLLQILADEMSCDGGQIFKAKETTIGYLAQNSGLQSYLTIWEEMLAVFAPLTEAEKELRLMEQQIADPSLASDARVYQELLDRYAIKSDWFKDNGGYEIETRIRSVLHGMGFGTFPPDTAISSLSGGQKTRLALARILLQAPDLLMLDEPTNHLDIETLTWLEDYLRNYSGALLVVSHDRYFLDRLVTTIVEIERHQSRRYTGNYSRYIDLKAAEYESQMKMYEKQQDEIARMEDFIQKNIVRASTTKRAQSRRKALEKMEVIDRPLGDLKKASFAFEADIMSGKDVLQVDRLAFAFEDKNASLFQNVSFYLKRGETVALIGPNGIGKSTLLKMLTGDLKPTEGSIMWGTKVKIGYYDQEQTHLNLKNTVLEEVWGAFPHIEEARIRSVLGNFLFSGDDVLKKISALSGGEKARIALAKLMLQKANVLILDEPTNHLDLFSKEVLESALLDYDGTLLFISHDRYFLNKMAERIVELHPSGAEHFLGNYDDYLEKKQEQAELAAELAGIESNKSNSSSERQSSPNDLSSAKTGAASFEADKQAKREERARLRRMEQLEETIANLEAEIERLEHELTEPDVYQDYTAIQERQTMIDEHKAKLASSYEEWESIAL</sequence>
<dbReference type="Pfam" id="PF12848">
    <property type="entry name" value="ABC_tran_Xtn"/>
    <property type="match status" value="1"/>
</dbReference>
<feature type="domain" description="ABC transporter" evidence="5">
    <location>
        <begin position="330"/>
        <end position="546"/>
    </location>
</feature>
<keyword evidence="2" id="KW-0547">Nucleotide-binding</keyword>